<evidence type="ECO:0000256" key="4">
    <source>
        <dbReference type="PIRSR" id="PIRSR006806-1"/>
    </source>
</evidence>
<feature type="binding site" evidence="4">
    <location>
        <begin position="3"/>
        <end position="7"/>
    </location>
    <ligand>
        <name>ATP</name>
        <dbReference type="ChEBI" id="CHEBI:30616"/>
    </ligand>
</feature>
<keyword evidence="7" id="KW-1185">Reference proteome</keyword>
<dbReference type="NCBIfam" id="TIGR02727">
    <property type="entry name" value="MTHFS_bact"/>
    <property type="match status" value="1"/>
</dbReference>
<keyword evidence="5" id="KW-0460">Magnesium</keyword>
<comment type="caution">
    <text evidence="6">The sequence shown here is derived from an EMBL/GenBank/DDBJ whole genome shotgun (WGS) entry which is preliminary data.</text>
</comment>
<evidence type="ECO:0000313" key="6">
    <source>
        <dbReference type="EMBL" id="RST99496.1"/>
    </source>
</evidence>
<dbReference type="InterPro" id="IPR024185">
    <property type="entry name" value="FTHF_cligase-like_sf"/>
</dbReference>
<keyword evidence="5" id="KW-0479">Metal-binding</keyword>
<dbReference type="GO" id="GO:0035999">
    <property type="term" value="P:tetrahydrofolate interconversion"/>
    <property type="evidence" value="ECO:0007669"/>
    <property type="project" value="TreeGrafter"/>
</dbReference>
<dbReference type="Proteomes" id="UP000287857">
    <property type="component" value="Unassembled WGS sequence"/>
</dbReference>
<dbReference type="EMBL" id="NGJS01000004">
    <property type="protein sequence ID" value="RST99496.1"/>
    <property type="molecule type" value="Genomic_DNA"/>
</dbReference>
<feature type="binding site" evidence="4">
    <location>
        <begin position="132"/>
        <end position="140"/>
    </location>
    <ligand>
        <name>ATP</name>
        <dbReference type="ChEBI" id="CHEBI:30616"/>
    </ligand>
</feature>
<dbReference type="GO" id="GO:0030272">
    <property type="term" value="F:5-formyltetrahydrofolate cyclo-ligase activity"/>
    <property type="evidence" value="ECO:0007669"/>
    <property type="project" value="UniProtKB-EC"/>
</dbReference>
<evidence type="ECO:0000313" key="7">
    <source>
        <dbReference type="Proteomes" id="UP000287857"/>
    </source>
</evidence>
<comment type="similarity">
    <text evidence="1 5">Belongs to the 5-formyltetrahydrofolate cyclo-ligase family.</text>
</comment>
<comment type="cofactor">
    <cofactor evidence="5">
        <name>Mg(2+)</name>
        <dbReference type="ChEBI" id="CHEBI:18420"/>
    </cofactor>
</comment>
<evidence type="ECO:0000256" key="5">
    <source>
        <dbReference type="RuleBase" id="RU361279"/>
    </source>
</evidence>
<reference evidence="6 7" key="1">
    <citation type="submission" date="2017-05" db="EMBL/GenBank/DDBJ databases">
        <title>Vagococcus spp. assemblies.</title>
        <authorList>
            <person name="Gulvik C.A."/>
        </authorList>
    </citation>
    <scope>NUCLEOTIDE SEQUENCE [LARGE SCALE GENOMIC DNA]</scope>
    <source>
        <strain evidence="6 7">SS1995</strain>
    </source>
</reference>
<dbReference type="Gene3D" id="3.40.50.10420">
    <property type="entry name" value="NagB/RpiA/CoA transferase-like"/>
    <property type="match status" value="1"/>
</dbReference>
<keyword evidence="6" id="KW-0436">Ligase</keyword>
<organism evidence="6 7">
    <name type="scientific">Vagococcus vulneris</name>
    <dbReference type="NCBI Taxonomy" id="1977869"/>
    <lineage>
        <taxon>Bacteria</taxon>
        <taxon>Bacillati</taxon>
        <taxon>Bacillota</taxon>
        <taxon>Bacilli</taxon>
        <taxon>Lactobacillales</taxon>
        <taxon>Enterococcaceae</taxon>
        <taxon>Vagococcus</taxon>
    </lineage>
</organism>
<dbReference type="InterPro" id="IPR002698">
    <property type="entry name" value="FTHF_cligase"/>
</dbReference>
<name>A0A429ZZP2_9ENTE</name>
<proteinExistence type="inferred from homology"/>
<dbReference type="GO" id="GO:0005524">
    <property type="term" value="F:ATP binding"/>
    <property type="evidence" value="ECO:0007669"/>
    <property type="project" value="UniProtKB-KW"/>
</dbReference>
<keyword evidence="3 4" id="KW-0067">ATP-binding</keyword>
<accession>A0A429ZZP2</accession>
<evidence type="ECO:0000256" key="3">
    <source>
        <dbReference type="ARBA" id="ARBA00022840"/>
    </source>
</evidence>
<evidence type="ECO:0000256" key="1">
    <source>
        <dbReference type="ARBA" id="ARBA00010638"/>
    </source>
</evidence>
<dbReference type="GO" id="GO:0046872">
    <property type="term" value="F:metal ion binding"/>
    <property type="evidence" value="ECO:0007669"/>
    <property type="project" value="UniProtKB-KW"/>
</dbReference>
<dbReference type="AlphaFoldDB" id="A0A429ZZP2"/>
<comment type="catalytic activity">
    <reaction evidence="5">
        <text>(6S)-5-formyl-5,6,7,8-tetrahydrofolate + ATP = (6R)-5,10-methenyltetrahydrofolate + ADP + phosphate</text>
        <dbReference type="Rhea" id="RHEA:10488"/>
        <dbReference type="ChEBI" id="CHEBI:30616"/>
        <dbReference type="ChEBI" id="CHEBI:43474"/>
        <dbReference type="ChEBI" id="CHEBI:57455"/>
        <dbReference type="ChEBI" id="CHEBI:57457"/>
        <dbReference type="ChEBI" id="CHEBI:456216"/>
        <dbReference type="EC" id="6.3.3.2"/>
    </reaction>
</comment>
<dbReference type="PANTHER" id="PTHR23407:SF1">
    <property type="entry name" value="5-FORMYLTETRAHYDROFOLATE CYCLO-LIGASE"/>
    <property type="match status" value="1"/>
</dbReference>
<feature type="binding site" evidence="4">
    <location>
        <position position="56"/>
    </location>
    <ligand>
        <name>substrate</name>
    </ligand>
</feature>
<evidence type="ECO:0000256" key="2">
    <source>
        <dbReference type="ARBA" id="ARBA00022741"/>
    </source>
</evidence>
<dbReference type="PANTHER" id="PTHR23407">
    <property type="entry name" value="ATPASE INHIBITOR/5-FORMYLTETRAHYDROFOLATE CYCLO-LIGASE"/>
    <property type="match status" value="1"/>
</dbReference>
<gene>
    <name evidence="6" type="ORF">CBF37_04005</name>
</gene>
<dbReference type="GO" id="GO:0009396">
    <property type="term" value="P:folic acid-containing compound biosynthetic process"/>
    <property type="evidence" value="ECO:0007669"/>
    <property type="project" value="TreeGrafter"/>
</dbReference>
<keyword evidence="2 4" id="KW-0547">Nucleotide-binding</keyword>
<dbReference type="Pfam" id="PF01812">
    <property type="entry name" value="5-FTHF_cyc-lig"/>
    <property type="match status" value="1"/>
</dbReference>
<dbReference type="InterPro" id="IPR037171">
    <property type="entry name" value="NagB/RpiA_transferase-like"/>
</dbReference>
<feature type="binding site" evidence="4">
    <location>
        <position position="51"/>
    </location>
    <ligand>
        <name>substrate</name>
    </ligand>
</feature>
<dbReference type="PIRSF" id="PIRSF006806">
    <property type="entry name" value="FTHF_cligase"/>
    <property type="match status" value="1"/>
</dbReference>
<protein>
    <recommendedName>
        <fullName evidence="5">5-formyltetrahydrofolate cyclo-ligase</fullName>
        <ecNumber evidence="5">6.3.3.2</ecNumber>
    </recommendedName>
</protein>
<sequence>MVKKVLRTKKIKSLKELADNQELKTTLEYQVLNKLFMDDIWKKSNVIGTVIPFPHEFDYWKLIHQAFSENKRIALPKTYQKGVMHFYEYEQNDTLTPSSFGAMEPNEKRILNPEEISLLIVPGVVFNESGFRIGYGGGFYDRYLESFPNETCSLIFSTQLDNSWQPENHDQQVNKLFVGEKG</sequence>
<dbReference type="SUPFAM" id="SSF100950">
    <property type="entry name" value="NagB/RpiA/CoA transferase-like"/>
    <property type="match status" value="1"/>
</dbReference>
<dbReference type="OrthoDB" id="9801938at2"/>
<dbReference type="EC" id="6.3.3.2" evidence="5"/>
<dbReference type="RefSeq" id="WP_125983436.1">
    <property type="nucleotide sequence ID" value="NZ_NGJS01000004.1"/>
</dbReference>